<dbReference type="Pfam" id="PF20866">
    <property type="entry name" value="MdcG_N"/>
    <property type="match status" value="1"/>
</dbReference>
<accession>A0A845SPK1</accession>
<dbReference type="RefSeq" id="WP_162367176.1">
    <property type="nucleotide sequence ID" value="NZ_WUBS01000012.1"/>
</dbReference>
<dbReference type="Proteomes" id="UP000461443">
    <property type="component" value="Unassembled WGS sequence"/>
</dbReference>
<sequence>MPMPRPHDLLWLDNPQRLIWRQAMPDWAATQWSAALPLVVRRDSDPSGLVPVGLRGTLRSQRAAAWAPAGAITRIVTPEEPIARLSSGALNGREESRLSSGAPDGLQPYGLAPHQSPGLICGAEALPVMRALRRLAATDWPWPWGVTGSCGYMLATGLPASRPDSDLDLLIRCPRPVAPGDFDALLAVLPALPCRVDIQLETPRGGCALLEWLRGGKVLVKTAHGPELTDNPWDVGPDAG</sequence>
<name>A0A845SPK1_9GAMM</name>
<dbReference type="InterPro" id="IPR048903">
    <property type="entry name" value="MdcG_N"/>
</dbReference>
<evidence type="ECO:0000259" key="2">
    <source>
        <dbReference type="Pfam" id="PF20866"/>
    </source>
</evidence>
<reference evidence="3 4" key="2">
    <citation type="submission" date="2020-02" db="EMBL/GenBank/DDBJ databases">
        <title>The new genus of Enterobacteriales.</title>
        <authorList>
            <person name="Kim I.S."/>
        </authorList>
    </citation>
    <scope>NUCLEOTIDE SEQUENCE [LARGE SCALE GENOMIC DNA]</scope>
    <source>
        <strain evidence="3 4">SAP-6</strain>
    </source>
</reference>
<dbReference type="AlphaFoldDB" id="A0A845SPK1"/>
<comment type="caution">
    <text evidence="3">The sequence shown here is derived from an EMBL/GenBank/DDBJ whole genome shotgun (WGS) entry which is preliminary data.</text>
</comment>
<dbReference type="CDD" id="cd05403">
    <property type="entry name" value="NT_KNTase_like"/>
    <property type="match status" value="1"/>
</dbReference>
<feature type="domain" description="Phosphoribosyl-dephospho-CoA transferase MdcG C-terminal" evidence="1">
    <location>
        <begin position="125"/>
        <end position="232"/>
    </location>
</feature>
<gene>
    <name evidence="3" type="ORF">GRH90_17130</name>
</gene>
<evidence type="ECO:0000313" key="4">
    <source>
        <dbReference type="Proteomes" id="UP000461443"/>
    </source>
</evidence>
<protein>
    <submittedName>
        <fullName evidence="3">Malonate decarboxylase holo-ACP synthase</fullName>
    </submittedName>
</protein>
<reference evidence="3 4" key="1">
    <citation type="submission" date="2019-12" db="EMBL/GenBank/DDBJ databases">
        <authorList>
            <person name="Lee S.D."/>
        </authorList>
    </citation>
    <scope>NUCLEOTIDE SEQUENCE [LARGE SCALE GENOMIC DNA]</scope>
    <source>
        <strain evidence="3 4">SAP-6</strain>
    </source>
</reference>
<evidence type="ECO:0000259" key="1">
    <source>
        <dbReference type="Pfam" id="PF10620"/>
    </source>
</evidence>
<keyword evidence="4" id="KW-1185">Reference proteome</keyword>
<dbReference type="NCBIfam" id="NF002332">
    <property type="entry name" value="PRK01293.1"/>
    <property type="match status" value="1"/>
</dbReference>
<evidence type="ECO:0000313" key="3">
    <source>
        <dbReference type="EMBL" id="NDL64458.1"/>
    </source>
</evidence>
<dbReference type="Pfam" id="PF10620">
    <property type="entry name" value="MdcG"/>
    <property type="match status" value="1"/>
</dbReference>
<dbReference type="InterPro" id="IPR049180">
    <property type="entry name" value="MdcG_C"/>
</dbReference>
<feature type="domain" description="Phosphoribosyl-dephospho-CoA transferase MdcG N-terminal" evidence="2">
    <location>
        <begin position="5"/>
        <end position="78"/>
    </location>
</feature>
<dbReference type="EMBL" id="WUBS01000012">
    <property type="protein sequence ID" value="NDL64458.1"/>
    <property type="molecule type" value="Genomic_DNA"/>
</dbReference>
<proteinExistence type="predicted"/>
<organism evidence="3 4">
    <name type="scientific">Acerihabitans arboris</name>
    <dbReference type="NCBI Taxonomy" id="2691583"/>
    <lineage>
        <taxon>Bacteria</taxon>
        <taxon>Pseudomonadati</taxon>
        <taxon>Pseudomonadota</taxon>
        <taxon>Gammaproteobacteria</taxon>
        <taxon>Enterobacterales</taxon>
        <taxon>Pectobacteriaceae</taxon>
        <taxon>Acerihabitans</taxon>
    </lineage>
</organism>